<evidence type="ECO:0000313" key="2">
    <source>
        <dbReference type="Proteomes" id="UP000078582"/>
    </source>
</evidence>
<dbReference type="EMBL" id="CP014873">
    <property type="protein sequence ID" value="ANK62266.1"/>
    <property type="molecule type" value="Genomic_DNA"/>
</dbReference>
<proteinExistence type="predicted"/>
<dbReference type="RefSeq" id="WP_068225615.1">
    <property type="nucleotide sequence ID" value="NZ_CP014623.1"/>
</dbReference>
<organism evidence="1 2">
    <name type="scientific">Loigolactobacillus backii</name>
    <dbReference type="NCBI Taxonomy" id="375175"/>
    <lineage>
        <taxon>Bacteria</taxon>
        <taxon>Bacillati</taxon>
        <taxon>Bacillota</taxon>
        <taxon>Bacilli</taxon>
        <taxon>Lactobacillales</taxon>
        <taxon>Lactobacillaceae</taxon>
        <taxon>Loigolactobacillus</taxon>
    </lineage>
</organism>
<protein>
    <submittedName>
        <fullName evidence="1">Uncharacterized protein</fullName>
    </submittedName>
</protein>
<reference evidence="1 2" key="1">
    <citation type="submission" date="2016-03" db="EMBL/GenBank/DDBJ databases">
        <title>Pediococcus and Lactobacillus from brewery environment - whole genome sequencing and assembly.</title>
        <authorList>
            <person name="Behr J."/>
            <person name="Geissler A.J."/>
            <person name="Vogel R.F."/>
        </authorList>
    </citation>
    <scope>NUCLEOTIDE SEQUENCE [LARGE SCALE GENOMIC DNA]</scope>
    <source>
        <strain evidence="1 2">TMW 1.1989</strain>
    </source>
</reference>
<accession>A0A192H2T8</accession>
<evidence type="ECO:0000313" key="1">
    <source>
        <dbReference type="EMBL" id="ANK62266.1"/>
    </source>
</evidence>
<dbReference type="STRING" id="375175.AYR53_05440"/>
<name>A0A192H2T8_9LACO</name>
<gene>
    <name evidence="1" type="ORF">AYR53_05440</name>
</gene>
<dbReference type="AlphaFoldDB" id="A0A192H2T8"/>
<dbReference type="Proteomes" id="UP000078582">
    <property type="component" value="Chromosome"/>
</dbReference>
<keyword evidence="2" id="KW-1185">Reference proteome</keyword>
<sequence length="154" mass="17427">MKIKTQDFLDQVRAETFTSDQIEIKQADLKKDMTKLLAPGYQFLLSNLKENQISQFKLMLPFEVPATIELQAGIINLPFELVDKIALLTNSEDEVPVRLYLITTAENLNKSGMRIDEMATVTEFLAKPTEIEAKITTEINQKLVELQEAPAALE</sequence>
<dbReference type="KEGG" id="lbt:AYR52_08560"/>
<dbReference type="OrthoDB" id="2296476at2"/>
<dbReference type="GeneID" id="42981689"/>